<comment type="caution">
    <text evidence="1">The sequence shown here is derived from an EMBL/GenBank/DDBJ whole genome shotgun (WGS) entry which is preliminary data.</text>
</comment>
<organism evidence="1 2">
    <name type="scientific">Popillia japonica</name>
    <name type="common">Japanese beetle</name>
    <dbReference type="NCBI Taxonomy" id="7064"/>
    <lineage>
        <taxon>Eukaryota</taxon>
        <taxon>Metazoa</taxon>
        <taxon>Ecdysozoa</taxon>
        <taxon>Arthropoda</taxon>
        <taxon>Hexapoda</taxon>
        <taxon>Insecta</taxon>
        <taxon>Pterygota</taxon>
        <taxon>Neoptera</taxon>
        <taxon>Endopterygota</taxon>
        <taxon>Coleoptera</taxon>
        <taxon>Polyphaga</taxon>
        <taxon>Scarabaeiformia</taxon>
        <taxon>Scarabaeidae</taxon>
        <taxon>Rutelinae</taxon>
        <taxon>Popillia</taxon>
    </lineage>
</organism>
<accession>A0AAW1MI31</accession>
<reference evidence="1 2" key="1">
    <citation type="journal article" date="2024" name="BMC Genomics">
        <title>De novo assembly and annotation of Popillia japonica's genome with initial clues to its potential as an invasive pest.</title>
        <authorList>
            <person name="Cucini C."/>
            <person name="Boschi S."/>
            <person name="Funari R."/>
            <person name="Cardaioli E."/>
            <person name="Iannotti N."/>
            <person name="Marturano G."/>
            <person name="Paoli F."/>
            <person name="Bruttini M."/>
            <person name="Carapelli A."/>
            <person name="Frati F."/>
            <person name="Nardi F."/>
        </authorList>
    </citation>
    <scope>NUCLEOTIDE SEQUENCE [LARGE SCALE GENOMIC DNA]</scope>
    <source>
        <strain evidence="1">DMR45628</strain>
    </source>
</reference>
<sequence length="98" mass="10847">MQIIQRVLPMPNGTYFFPVTIKTSGTEVEVAFVSHDSSNNARIPTKQRTSRKIKYKVAIVTASSQMSTVRMIYAASCGEGHITEPQECDCIFLECVAS</sequence>
<dbReference type="AlphaFoldDB" id="A0AAW1MI31"/>
<protein>
    <submittedName>
        <fullName evidence="1">Uncharacterized protein</fullName>
    </submittedName>
</protein>
<dbReference type="Proteomes" id="UP001458880">
    <property type="component" value="Unassembled WGS sequence"/>
</dbReference>
<proteinExistence type="predicted"/>
<gene>
    <name evidence="1" type="ORF">QE152_g5535</name>
</gene>
<evidence type="ECO:0000313" key="1">
    <source>
        <dbReference type="EMBL" id="KAK9747194.1"/>
    </source>
</evidence>
<name>A0AAW1MI31_POPJA</name>
<dbReference type="EMBL" id="JASPKY010000033">
    <property type="protein sequence ID" value="KAK9747194.1"/>
    <property type="molecule type" value="Genomic_DNA"/>
</dbReference>
<keyword evidence="2" id="KW-1185">Reference proteome</keyword>
<evidence type="ECO:0000313" key="2">
    <source>
        <dbReference type="Proteomes" id="UP001458880"/>
    </source>
</evidence>